<dbReference type="EMBL" id="AGNL01039883">
    <property type="protein sequence ID" value="EJK52420.1"/>
    <property type="molecule type" value="Genomic_DNA"/>
</dbReference>
<feature type="non-terminal residue" evidence="3">
    <location>
        <position position="299"/>
    </location>
</feature>
<accession>K0RGN1</accession>
<evidence type="ECO:0000256" key="1">
    <source>
        <dbReference type="SAM" id="MobiDB-lite"/>
    </source>
</evidence>
<proteinExistence type="predicted"/>
<keyword evidence="2" id="KW-0472">Membrane</keyword>
<dbReference type="AlphaFoldDB" id="K0RGN1"/>
<feature type="compositionally biased region" description="Basic and acidic residues" evidence="1">
    <location>
        <begin position="79"/>
        <end position="90"/>
    </location>
</feature>
<reference evidence="3 4" key="1">
    <citation type="journal article" date="2012" name="Genome Biol.">
        <title>Genome and low-iron response of an oceanic diatom adapted to chronic iron limitation.</title>
        <authorList>
            <person name="Lommer M."/>
            <person name="Specht M."/>
            <person name="Roy A.S."/>
            <person name="Kraemer L."/>
            <person name="Andreson R."/>
            <person name="Gutowska M.A."/>
            <person name="Wolf J."/>
            <person name="Bergner S.V."/>
            <person name="Schilhabel M.B."/>
            <person name="Klostermeier U.C."/>
            <person name="Beiko R.G."/>
            <person name="Rosenstiel P."/>
            <person name="Hippler M."/>
            <person name="Laroche J."/>
        </authorList>
    </citation>
    <scope>NUCLEOTIDE SEQUENCE [LARGE SCALE GENOMIC DNA]</scope>
    <source>
        <strain evidence="3 4">CCMP1005</strain>
    </source>
</reference>
<organism evidence="3 4">
    <name type="scientific">Thalassiosira oceanica</name>
    <name type="common">Marine diatom</name>
    <dbReference type="NCBI Taxonomy" id="159749"/>
    <lineage>
        <taxon>Eukaryota</taxon>
        <taxon>Sar</taxon>
        <taxon>Stramenopiles</taxon>
        <taxon>Ochrophyta</taxon>
        <taxon>Bacillariophyta</taxon>
        <taxon>Coscinodiscophyceae</taxon>
        <taxon>Thalassiosirophycidae</taxon>
        <taxon>Thalassiosirales</taxon>
        <taxon>Thalassiosiraceae</taxon>
        <taxon>Thalassiosira</taxon>
    </lineage>
</organism>
<name>K0RGN1_THAOC</name>
<feature type="region of interest" description="Disordered" evidence="1">
    <location>
        <begin position="1"/>
        <end position="32"/>
    </location>
</feature>
<evidence type="ECO:0000313" key="4">
    <source>
        <dbReference type="Proteomes" id="UP000266841"/>
    </source>
</evidence>
<evidence type="ECO:0000313" key="3">
    <source>
        <dbReference type="EMBL" id="EJK52420.1"/>
    </source>
</evidence>
<keyword evidence="4" id="KW-1185">Reference proteome</keyword>
<dbReference type="Proteomes" id="UP000266841">
    <property type="component" value="Unassembled WGS sequence"/>
</dbReference>
<keyword evidence="2" id="KW-1133">Transmembrane helix</keyword>
<feature type="transmembrane region" description="Helical" evidence="2">
    <location>
        <begin position="139"/>
        <end position="160"/>
    </location>
</feature>
<dbReference type="OrthoDB" id="46933at2759"/>
<protein>
    <submittedName>
        <fullName evidence="3">Uncharacterized protein</fullName>
    </submittedName>
</protein>
<feature type="region of interest" description="Disordered" evidence="1">
    <location>
        <begin position="72"/>
        <end position="95"/>
    </location>
</feature>
<gene>
    <name evidence="3" type="ORF">THAOC_28301</name>
</gene>
<comment type="caution">
    <text evidence="3">The sequence shown here is derived from an EMBL/GenBank/DDBJ whole genome shotgun (WGS) entry which is preliminary data.</text>
</comment>
<feature type="compositionally biased region" description="Basic and acidic residues" evidence="1">
    <location>
        <begin position="1"/>
        <end position="15"/>
    </location>
</feature>
<keyword evidence="2" id="KW-0812">Transmembrane</keyword>
<evidence type="ECO:0000256" key="2">
    <source>
        <dbReference type="SAM" id="Phobius"/>
    </source>
</evidence>
<sequence length="299" mass="32638">MHDAEGIFDDNRQNFEMDDEENSDRFAENEQPGVATNAAKREVNKVSLSGLAAVLPAIGRIYAHADATITQEDSGQGRVTHDDEGGREDSEIADDIPSPLITIAGEIVEVKDNVERGVVYSREEHDEDTHLRLKRGRDAISIVCLVFVVVSIGVVCIVTTNIQRIPNPGEKARIEDANEPSGTIDLIDAISIRGNGFSPTPTPSRFTVADLGFAHITPQPTLERPLLERVALKPRPGATQPLLLACQGECSSDADCRGELICFRRRKGEQVPNCLGEDDSATFYCIEKLESSNVLFGEK</sequence>